<gene>
    <name evidence="2" type="ORF">ACFS2C_16150</name>
</gene>
<dbReference type="Proteomes" id="UP001597478">
    <property type="component" value="Unassembled WGS sequence"/>
</dbReference>
<feature type="transmembrane region" description="Helical" evidence="1">
    <location>
        <begin position="133"/>
        <end position="150"/>
    </location>
</feature>
<keyword evidence="1" id="KW-1133">Transmembrane helix</keyword>
<organism evidence="2 3">
    <name type="scientific">Prauserella oleivorans</name>
    <dbReference type="NCBI Taxonomy" id="1478153"/>
    <lineage>
        <taxon>Bacteria</taxon>
        <taxon>Bacillati</taxon>
        <taxon>Actinomycetota</taxon>
        <taxon>Actinomycetes</taxon>
        <taxon>Pseudonocardiales</taxon>
        <taxon>Pseudonocardiaceae</taxon>
        <taxon>Prauserella</taxon>
    </lineage>
</organism>
<sequence>MSEQADPSRIRSVVRNFEFLQGLAVVPVAVWCAVAVGWADGWLPGWLVAVGAAVAVVAAGAAILWYRRHYGRVRPAADAARGALLVWPAAGVILAAMVVRALELPVPVSVEGLVLAAGALAAALWLRQLTPALLAVAGLVAAASLLPLGGPDGPHPLSDTENWTMAFCAAVAIVAGWSHLVLRRTLGPGGR</sequence>
<proteinExistence type="predicted"/>
<keyword evidence="1" id="KW-0812">Transmembrane</keyword>
<dbReference type="EMBL" id="JBHUOF010000021">
    <property type="protein sequence ID" value="MFD2800924.1"/>
    <property type="molecule type" value="Genomic_DNA"/>
</dbReference>
<accession>A0ABW5WCP4</accession>
<keyword evidence="1" id="KW-0472">Membrane</keyword>
<feature type="transmembrane region" description="Helical" evidence="1">
    <location>
        <begin position="108"/>
        <end position="126"/>
    </location>
</feature>
<feature type="transmembrane region" description="Helical" evidence="1">
    <location>
        <begin position="79"/>
        <end position="102"/>
    </location>
</feature>
<feature type="transmembrane region" description="Helical" evidence="1">
    <location>
        <begin position="45"/>
        <end position="67"/>
    </location>
</feature>
<comment type="caution">
    <text evidence="2">The sequence shown here is derived from an EMBL/GenBank/DDBJ whole genome shotgun (WGS) entry which is preliminary data.</text>
</comment>
<keyword evidence="3" id="KW-1185">Reference proteome</keyword>
<dbReference type="RefSeq" id="WP_377390816.1">
    <property type="nucleotide sequence ID" value="NZ_JBHSAN010000024.1"/>
</dbReference>
<evidence type="ECO:0000256" key="1">
    <source>
        <dbReference type="SAM" id="Phobius"/>
    </source>
</evidence>
<reference evidence="3" key="1">
    <citation type="journal article" date="2019" name="Int. J. Syst. Evol. Microbiol.">
        <title>The Global Catalogue of Microorganisms (GCM) 10K type strain sequencing project: providing services to taxonomists for standard genome sequencing and annotation.</title>
        <authorList>
            <consortium name="The Broad Institute Genomics Platform"/>
            <consortium name="The Broad Institute Genome Sequencing Center for Infectious Disease"/>
            <person name="Wu L."/>
            <person name="Ma J."/>
        </authorList>
    </citation>
    <scope>NUCLEOTIDE SEQUENCE [LARGE SCALE GENOMIC DNA]</scope>
    <source>
        <strain evidence="3">IBRC-M 10906</strain>
    </source>
</reference>
<protein>
    <submittedName>
        <fullName evidence="2">Uncharacterized protein</fullName>
    </submittedName>
</protein>
<feature type="transmembrane region" description="Helical" evidence="1">
    <location>
        <begin position="162"/>
        <end position="182"/>
    </location>
</feature>
<name>A0ABW5WCP4_9PSEU</name>
<evidence type="ECO:0000313" key="2">
    <source>
        <dbReference type="EMBL" id="MFD2800924.1"/>
    </source>
</evidence>
<evidence type="ECO:0000313" key="3">
    <source>
        <dbReference type="Proteomes" id="UP001597478"/>
    </source>
</evidence>
<feature type="transmembrane region" description="Helical" evidence="1">
    <location>
        <begin position="20"/>
        <end position="39"/>
    </location>
</feature>